<evidence type="ECO:0000256" key="5">
    <source>
        <dbReference type="ARBA" id="ARBA00025466"/>
    </source>
</evidence>
<evidence type="ECO:0000313" key="8">
    <source>
        <dbReference type="EMBL" id="KAL1498414.1"/>
    </source>
</evidence>
<keyword evidence="9" id="KW-1185">Reference proteome</keyword>
<evidence type="ECO:0000259" key="7">
    <source>
        <dbReference type="Pfam" id="PF13873"/>
    </source>
</evidence>
<evidence type="ECO:0000313" key="9">
    <source>
        <dbReference type="Proteomes" id="UP001566132"/>
    </source>
</evidence>
<evidence type="ECO:0000256" key="1">
    <source>
        <dbReference type="ARBA" id="ARBA00011764"/>
    </source>
</evidence>
<comment type="caution">
    <text evidence="8">The sequence shown here is derived from an EMBL/GenBank/DDBJ whole genome shotgun (WGS) entry which is preliminary data.</text>
</comment>
<feature type="domain" description="Myb/SANT-like DNA-binding" evidence="7">
    <location>
        <begin position="6"/>
        <end position="78"/>
    </location>
</feature>
<dbReference type="InterPro" id="IPR028002">
    <property type="entry name" value="Myb_DNA-bind_5"/>
</dbReference>
<evidence type="ECO:0000256" key="2">
    <source>
        <dbReference type="ARBA" id="ARBA00016807"/>
    </source>
</evidence>
<keyword evidence="6" id="KW-0175">Coiled coil</keyword>
<sequence>MAPVAYTEKEKILLISLVDKYKMIENKKTDAATVQQKLTAWEKLSQEYNSQTHIIQGPRTSPQLKKLWSNLKQRKRKANTELRHEKLFTGGGSPAKEQNDPVMEAVNLAAPYMDIMLPCAWDSTATATSERTTEESNPNMSDSAEDIYTYKETPKESCSIKRLYGGSASSFKRRKNLNCIIDSEASFRIKKIEETIKQQEELYEMKLNVEKENLNLLKENKLLVEAQKTKIELECELLQLKLEKLKKK</sequence>
<accession>A0ABD1EQ13</accession>
<evidence type="ECO:0000256" key="3">
    <source>
        <dbReference type="ARBA" id="ARBA00023015"/>
    </source>
</evidence>
<comment type="function">
    <text evidence="5">Involved in transvection phenomena (= synapsis-dependent gene expression), where the synaptic pairing of chromosomes carrying genes with which zeste interacts influences the expression of these genes. Zeste binds to DNA and stimulates transcription from a nearby promoter.</text>
</comment>
<dbReference type="EMBL" id="JBDJPC010000006">
    <property type="protein sequence ID" value="KAL1498414.1"/>
    <property type="molecule type" value="Genomic_DNA"/>
</dbReference>
<evidence type="ECO:0000256" key="4">
    <source>
        <dbReference type="ARBA" id="ARBA00023163"/>
    </source>
</evidence>
<protein>
    <recommendedName>
        <fullName evidence="2">Regulatory protein zeste</fullName>
    </recommendedName>
</protein>
<gene>
    <name evidence="8" type="ORF">ABEB36_009220</name>
</gene>
<dbReference type="AlphaFoldDB" id="A0ABD1EQ13"/>
<comment type="subunit">
    <text evidence="1">Self-associates forming complexes of several hundred monomers.</text>
</comment>
<keyword evidence="3" id="KW-0805">Transcription regulation</keyword>
<reference evidence="8 9" key="1">
    <citation type="submission" date="2024-05" db="EMBL/GenBank/DDBJ databases">
        <title>Genetic variation in Jamaican populations of the coffee berry borer (Hypothenemus hampei).</title>
        <authorList>
            <person name="Errbii M."/>
            <person name="Myrie A."/>
        </authorList>
    </citation>
    <scope>NUCLEOTIDE SEQUENCE [LARGE SCALE GENOMIC DNA]</scope>
    <source>
        <strain evidence="8">JA-Hopewell-2020-01-JO</strain>
        <tissue evidence="8">Whole body</tissue>
    </source>
</reference>
<feature type="coiled-coil region" evidence="6">
    <location>
        <begin position="189"/>
        <end position="248"/>
    </location>
</feature>
<keyword evidence="4" id="KW-0804">Transcription</keyword>
<dbReference type="Proteomes" id="UP001566132">
    <property type="component" value="Unassembled WGS sequence"/>
</dbReference>
<name>A0ABD1EQ13_HYPHA</name>
<dbReference type="Pfam" id="PF13873">
    <property type="entry name" value="Myb_DNA-bind_5"/>
    <property type="match status" value="1"/>
</dbReference>
<evidence type="ECO:0000256" key="6">
    <source>
        <dbReference type="SAM" id="Coils"/>
    </source>
</evidence>
<proteinExistence type="predicted"/>
<organism evidence="8 9">
    <name type="scientific">Hypothenemus hampei</name>
    <name type="common">Coffee berry borer</name>
    <dbReference type="NCBI Taxonomy" id="57062"/>
    <lineage>
        <taxon>Eukaryota</taxon>
        <taxon>Metazoa</taxon>
        <taxon>Ecdysozoa</taxon>
        <taxon>Arthropoda</taxon>
        <taxon>Hexapoda</taxon>
        <taxon>Insecta</taxon>
        <taxon>Pterygota</taxon>
        <taxon>Neoptera</taxon>
        <taxon>Endopterygota</taxon>
        <taxon>Coleoptera</taxon>
        <taxon>Polyphaga</taxon>
        <taxon>Cucujiformia</taxon>
        <taxon>Curculionidae</taxon>
        <taxon>Scolytinae</taxon>
        <taxon>Hypothenemus</taxon>
    </lineage>
</organism>